<dbReference type="EMBL" id="CAJNNW010022891">
    <property type="protein sequence ID" value="CAE8669921.1"/>
    <property type="molecule type" value="Genomic_DNA"/>
</dbReference>
<sequence length="326" mass="33708">VTACQKGVRTGRPMVAVHAMALCPAGRSKCSSQRRQALQACMLLATAACLLISSSAFVGPLPSSTARSLGPVGAVAAQPVTLSNVTSSSSGTIARSLGGVAMLCALSLLRPKRSPKRSFRVAALASSSASAFQHPAVFADTEKLLSPPPAAAPIAPTNVCLMMADMEMMMPIAVEVGPAPSCGLVRAAPALPAAAAAQPRMANSRTASTSNRASRARFVGGSRRSASSRSSSSSRGAAAARRAARRSTGSRLQPRPLQETVPASFDSSRLRLKIQIGLCSPATVANERGREARTTCANIGTCFNADARIQEKDLLEHSFIRTIPSL</sequence>
<evidence type="ECO:0000313" key="3">
    <source>
        <dbReference type="EMBL" id="CAE8669921.1"/>
    </source>
</evidence>
<proteinExistence type="predicted"/>
<comment type="caution">
    <text evidence="3">The sequence shown here is derived from an EMBL/GenBank/DDBJ whole genome shotgun (WGS) entry which is preliminary data.</text>
</comment>
<feature type="non-terminal residue" evidence="3">
    <location>
        <position position="326"/>
    </location>
</feature>
<gene>
    <name evidence="3" type="ORF">PGLA2088_LOCUS17317</name>
</gene>
<dbReference type="AlphaFoldDB" id="A0A813J9K7"/>
<keyword evidence="2" id="KW-0472">Membrane</keyword>
<feature type="transmembrane region" description="Helical" evidence="2">
    <location>
        <begin position="37"/>
        <end position="58"/>
    </location>
</feature>
<dbReference type="Proteomes" id="UP000626109">
    <property type="component" value="Unassembled WGS sequence"/>
</dbReference>
<feature type="region of interest" description="Disordered" evidence="1">
    <location>
        <begin position="195"/>
        <end position="264"/>
    </location>
</feature>
<feature type="compositionally biased region" description="Low complexity" evidence="1">
    <location>
        <begin position="195"/>
        <end position="251"/>
    </location>
</feature>
<protein>
    <submittedName>
        <fullName evidence="3">Uncharacterized protein</fullName>
    </submittedName>
</protein>
<evidence type="ECO:0000313" key="4">
    <source>
        <dbReference type="Proteomes" id="UP000626109"/>
    </source>
</evidence>
<keyword evidence="2" id="KW-1133">Transmembrane helix</keyword>
<organism evidence="3 4">
    <name type="scientific">Polarella glacialis</name>
    <name type="common">Dinoflagellate</name>
    <dbReference type="NCBI Taxonomy" id="89957"/>
    <lineage>
        <taxon>Eukaryota</taxon>
        <taxon>Sar</taxon>
        <taxon>Alveolata</taxon>
        <taxon>Dinophyceae</taxon>
        <taxon>Suessiales</taxon>
        <taxon>Suessiaceae</taxon>
        <taxon>Polarella</taxon>
    </lineage>
</organism>
<evidence type="ECO:0000256" key="1">
    <source>
        <dbReference type="SAM" id="MobiDB-lite"/>
    </source>
</evidence>
<name>A0A813J9K7_POLGL</name>
<accession>A0A813J9K7</accession>
<evidence type="ECO:0000256" key="2">
    <source>
        <dbReference type="SAM" id="Phobius"/>
    </source>
</evidence>
<reference evidence="3" key="1">
    <citation type="submission" date="2021-02" db="EMBL/GenBank/DDBJ databases">
        <authorList>
            <person name="Dougan E. K."/>
            <person name="Rhodes N."/>
            <person name="Thang M."/>
            <person name="Chan C."/>
        </authorList>
    </citation>
    <scope>NUCLEOTIDE SEQUENCE</scope>
</reference>
<keyword evidence="2" id="KW-0812">Transmembrane</keyword>